<dbReference type="AlphaFoldDB" id="A0A5J5IE62"/>
<dbReference type="GO" id="GO:0032259">
    <property type="term" value="P:methylation"/>
    <property type="evidence" value="ECO:0007669"/>
    <property type="project" value="UniProtKB-KW"/>
</dbReference>
<organism evidence="2 3">
    <name type="scientific">Ginsengibacter hankyongi</name>
    <dbReference type="NCBI Taxonomy" id="2607284"/>
    <lineage>
        <taxon>Bacteria</taxon>
        <taxon>Pseudomonadati</taxon>
        <taxon>Bacteroidota</taxon>
        <taxon>Chitinophagia</taxon>
        <taxon>Chitinophagales</taxon>
        <taxon>Chitinophagaceae</taxon>
        <taxon>Ginsengibacter</taxon>
    </lineage>
</organism>
<gene>
    <name evidence="2" type="ORF">FW778_15180</name>
</gene>
<sequence>MKTPNGFTGWNANLYNDKHSYVFKYGEDLVELLNPQAGERILDLGCGTGYLTSIIAASGATVIGIDNSIEMVARAKSEYPELEFQVQNATDFRFDEHFDGIFSNAVLHWIQDQDKAIECFYNNLKRHGRLVLEMGGRNNVAKIIKALQKILIKRGYQQNATIPVWYFPSLGEYTSLLESKGFRVTFSVLYDRETKLSDDIDGIKHWLKMFATSYFNGIDESDTDHILNEVQELLEPTNYRNGSWYADYKRLRVLAFKQKN</sequence>
<keyword evidence="2" id="KW-0489">Methyltransferase</keyword>
<keyword evidence="3" id="KW-1185">Reference proteome</keyword>
<evidence type="ECO:0000313" key="2">
    <source>
        <dbReference type="EMBL" id="KAA9038097.1"/>
    </source>
</evidence>
<dbReference type="Gene3D" id="3.40.50.150">
    <property type="entry name" value="Vaccinia Virus protein VP39"/>
    <property type="match status" value="1"/>
</dbReference>
<dbReference type="RefSeq" id="WP_150415657.1">
    <property type="nucleotide sequence ID" value="NZ_VYQF01000004.1"/>
</dbReference>
<protein>
    <submittedName>
        <fullName evidence="2">Class I SAM-dependent methyltransferase</fullName>
    </submittedName>
</protein>
<feature type="domain" description="Methyltransferase type 11" evidence="1">
    <location>
        <begin position="42"/>
        <end position="132"/>
    </location>
</feature>
<dbReference type="Pfam" id="PF08241">
    <property type="entry name" value="Methyltransf_11"/>
    <property type="match status" value="1"/>
</dbReference>
<accession>A0A5J5IE62</accession>
<dbReference type="PANTHER" id="PTHR43861:SF1">
    <property type="entry name" value="TRANS-ACONITATE 2-METHYLTRANSFERASE"/>
    <property type="match status" value="1"/>
</dbReference>
<proteinExistence type="predicted"/>
<keyword evidence="2" id="KW-0808">Transferase</keyword>
<dbReference type="GO" id="GO:0008757">
    <property type="term" value="F:S-adenosylmethionine-dependent methyltransferase activity"/>
    <property type="evidence" value="ECO:0007669"/>
    <property type="project" value="InterPro"/>
</dbReference>
<evidence type="ECO:0000259" key="1">
    <source>
        <dbReference type="Pfam" id="PF08241"/>
    </source>
</evidence>
<dbReference type="PANTHER" id="PTHR43861">
    <property type="entry name" value="TRANS-ACONITATE 2-METHYLTRANSFERASE-RELATED"/>
    <property type="match status" value="1"/>
</dbReference>
<dbReference type="EMBL" id="VYQF01000004">
    <property type="protein sequence ID" value="KAA9038097.1"/>
    <property type="molecule type" value="Genomic_DNA"/>
</dbReference>
<dbReference type="InterPro" id="IPR013216">
    <property type="entry name" value="Methyltransf_11"/>
</dbReference>
<dbReference type="SUPFAM" id="SSF53335">
    <property type="entry name" value="S-adenosyl-L-methionine-dependent methyltransferases"/>
    <property type="match status" value="1"/>
</dbReference>
<evidence type="ECO:0000313" key="3">
    <source>
        <dbReference type="Proteomes" id="UP000326903"/>
    </source>
</evidence>
<comment type="caution">
    <text evidence="2">The sequence shown here is derived from an EMBL/GenBank/DDBJ whole genome shotgun (WGS) entry which is preliminary data.</text>
</comment>
<dbReference type="Proteomes" id="UP000326903">
    <property type="component" value="Unassembled WGS sequence"/>
</dbReference>
<reference evidence="2 3" key="1">
    <citation type="submission" date="2019-09" db="EMBL/GenBank/DDBJ databases">
        <title>Draft genome sequence of Ginsengibacter sp. BR5-29.</title>
        <authorList>
            <person name="Im W.-T."/>
        </authorList>
    </citation>
    <scope>NUCLEOTIDE SEQUENCE [LARGE SCALE GENOMIC DNA]</scope>
    <source>
        <strain evidence="2 3">BR5-29</strain>
    </source>
</reference>
<dbReference type="CDD" id="cd02440">
    <property type="entry name" value="AdoMet_MTases"/>
    <property type="match status" value="1"/>
</dbReference>
<name>A0A5J5IE62_9BACT</name>
<dbReference type="InterPro" id="IPR029063">
    <property type="entry name" value="SAM-dependent_MTases_sf"/>
</dbReference>